<dbReference type="AlphaFoldDB" id="A0A7J8LCB8"/>
<keyword evidence="1" id="KW-1133">Transmembrane helix</keyword>
<keyword evidence="1" id="KW-0472">Membrane</keyword>
<dbReference type="Proteomes" id="UP000593572">
    <property type="component" value="Unassembled WGS sequence"/>
</dbReference>
<dbReference type="EMBL" id="JABEZX010000002">
    <property type="protein sequence ID" value="MBA0550078.1"/>
    <property type="molecule type" value="Genomic_DNA"/>
</dbReference>
<keyword evidence="1" id="KW-0812">Transmembrane</keyword>
<keyword evidence="3" id="KW-1185">Reference proteome</keyword>
<accession>A0A7J8LCB8</accession>
<evidence type="ECO:0000313" key="3">
    <source>
        <dbReference type="Proteomes" id="UP000593572"/>
    </source>
</evidence>
<reference evidence="2 3" key="1">
    <citation type="journal article" date="2019" name="Genome Biol. Evol.">
        <title>Insights into the evolution of the New World diploid cottons (Gossypium, subgenus Houzingenia) based on genome sequencing.</title>
        <authorList>
            <person name="Grover C.E."/>
            <person name="Arick M.A. 2nd"/>
            <person name="Thrash A."/>
            <person name="Conover J.L."/>
            <person name="Sanders W.S."/>
            <person name="Peterson D.G."/>
            <person name="Frelichowski J.E."/>
            <person name="Scheffler J.A."/>
            <person name="Scheffler B.E."/>
            <person name="Wendel J.F."/>
        </authorList>
    </citation>
    <scope>NUCLEOTIDE SEQUENCE [LARGE SCALE GENOMIC DNA]</scope>
    <source>
        <strain evidence="2">157</strain>
        <tissue evidence="2">Leaf</tissue>
    </source>
</reference>
<gene>
    <name evidence="2" type="ORF">Golob_021056</name>
</gene>
<organism evidence="2 3">
    <name type="scientific">Gossypium lobatum</name>
    <dbReference type="NCBI Taxonomy" id="34289"/>
    <lineage>
        <taxon>Eukaryota</taxon>
        <taxon>Viridiplantae</taxon>
        <taxon>Streptophyta</taxon>
        <taxon>Embryophyta</taxon>
        <taxon>Tracheophyta</taxon>
        <taxon>Spermatophyta</taxon>
        <taxon>Magnoliopsida</taxon>
        <taxon>eudicotyledons</taxon>
        <taxon>Gunneridae</taxon>
        <taxon>Pentapetalae</taxon>
        <taxon>rosids</taxon>
        <taxon>malvids</taxon>
        <taxon>Malvales</taxon>
        <taxon>Malvaceae</taxon>
        <taxon>Malvoideae</taxon>
        <taxon>Gossypium</taxon>
    </lineage>
</organism>
<sequence length="53" mass="6369">MSMLRTPNSHLPLWSGVPMFRIIVLLILVCINSMLIGLIWDEIMMRIFWQFQY</sequence>
<name>A0A7J8LCB8_9ROSI</name>
<feature type="transmembrane region" description="Helical" evidence="1">
    <location>
        <begin position="20"/>
        <end position="40"/>
    </location>
</feature>
<comment type="caution">
    <text evidence="2">The sequence shown here is derived from an EMBL/GenBank/DDBJ whole genome shotgun (WGS) entry which is preliminary data.</text>
</comment>
<proteinExistence type="predicted"/>
<evidence type="ECO:0000256" key="1">
    <source>
        <dbReference type="SAM" id="Phobius"/>
    </source>
</evidence>
<protein>
    <submittedName>
        <fullName evidence="2">Uncharacterized protein</fullName>
    </submittedName>
</protein>
<evidence type="ECO:0000313" key="2">
    <source>
        <dbReference type="EMBL" id="MBA0550078.1"/>
    </source>
</evidence>